<keyword evidence="2" id="KW-1185">Reference proteome</keyword>
<dbReference type="EMBL" id="CP022530">
    <property type="protein sequence ID" value="ASP39750.1"/>
    <property type="molecule type" value="Genomic_DNA"/>
</dbReference>
<accession>A0A222FLU3</accession>
<gene>
    <name evidence="1" type="ORF">CHH28_14185</name>
</gene>
<evidence type="ECO:0000313" key="2">
    <source>
        <dbReference type="Proteomes" id="UP000202440"/>
    </source>
</evidence>
<name>A0A222FLU3_9GAMM</name>
<evidence type="ECO:0000313" key="1">
    <source>
        <dbReference type="EMBL" id="ASP39750.1"/>
    </source>
</evidence>
<dbReference type="Proteomes" id="UP000202440">
    <property type="component" value="Chromosome"/>
</dbReference>
<sequence length="123" mass="13877">MYHFVMPSVVLSKNDEVIFRGLCEQLSPLGFKCELPLSALDAFRDQCGRYTTFDVAVTLTGQHGRVTIDGEVGVHGLYRCSQTQCCVNFRYVKLSGENRRLMAEQLTPAQDSDNVAWLERKAQ</sequence>
<dbReference type="KEGG" id="bsan:CHH28_14185"/>
<organism evidence="1 2">
    <name type="scientific">Bacterioplanes sanyensis</name>
    <dbReference type="NCBI Taxonomy" id="1249553"/>
    <lineage>
        <taxon>Bacteria</taxon>
        <taxon>Pseudomonadati</taxon>
        <taxon>Pseudomonadota</taxon>
        <taxon>Gammaproteobacteria</taxon>
        <taxon>Oceanospirillales</taxon>
        <taxon>Oceanospirillaceae</taxon>
        <taxon>Bacterioplanes</taxon>
    </lineage>
</organism>
<protein>
    <submittedName>
        <fullName evidence="1">Uncharacterized protein</fullName>
    </submittedName>
</protein>
<proteinExistence type="predicted"/>
<dbReference type="AlphaFoldDB" id="A0A222FLU3"/>
<reference evidence="1 2" key="1">
    <citation type="submission" date="2017-07" db="EMBL/GenBank/DDBJ databases">
        <title>Annotated genome sequence of Bacterioplanes sanyensis isolated from Red Sea.</title>
        <authorList>
            <person name="Rehman Z.U."/>
        </authorList>
    </citation>
    <scope>NUCLEOTIDE SEQUENCE [LARGE SCALE GENOMIC DNA]</scope>
    <source>
        <strain evidence="1 2">NV9</strain>
    </source>
</reference>